<dbReference type="Ensembl" id="ENSCPOT00000035282.1">
    <property type="protein sequence ID" value="ENSCPOP00000027136.1"/>
    <property type="gene ID" value="ENSCPOG00000038725.1"/>
</dbReference>
<keyword evidence="2 8" id="KW-0812">Transmembrane</keyword>
<evidence type="ECO:0000256" key="3">
    <source>
        <dbReference type="ARBA" id="ARBA00022729"/>
    </source>
</evidence>
<evidence type="ECO:0000313" key="12">
    <source>
        <dbReference type="Proteomes" id="UP000005447"/>
    </source>
</evidence>
<keyword evidence="6" id="KW-1015">Disulfide bond</keyword>
<dbReference type="SUPFAM" id="SSF48726">
    <property type="entry name" value="Immunoglobulin"/>
    <property type="match status" value="1"/>
</dbReference>
<accession>A0A286XNS1</accession>
<evidence type="ECO:0000259" key="10">
    <source>
        <dbReference type="PROSITE" id="PS50835"/>
    </source>
</evidence>
<reference evidence="11" key="2">
    <citation type="submission" date="2025-08" db="UniProtKB">
        <authorList>
            <consortium name="Ensembl"/>
        </authorList>
    </citation>
    <scope>IDENTIFICATION</scope>
    <source>
        <strain evidence="11">2N</strain>
    </source>
</reference>
<keyword evidence="7" id="KW-0675">Receptor</keyword>
<dbReference type="GO" id="GO:0004888">
    <property type="term" value="F:transmembrane signaling receptor activity"/>
    <property type="evidence" value="ECO:0007669"/>
    <property type="project" value="TreeGrafter"/>
</dbReference>
<dbReference type="Proteomes" id="UP000005447">
    <property type="component" value="Unassembled WGS sequence"/>
</dbReference>
<dbReference type="InParanoid" id="A0A286XNS1"/>
<dbReference type="GO" id="GO:0005886">
    <property type="term" value="C:plasma membrane"/>
    <property type="evidence" value="ECO:0007669"/>
    <property type="project" value="UniProtKB-SubCell"/>
</dbReference>
<name>A0A286XNS1_CAVPO</name>
<keyword evidence="4" id="KW-0391">Immunity</keyword>
<evidence type="ECO:0000256" key="8">
    <source>
        <dbReference type="SAM" id="Phobius"/>
    </source>
</evidence>
<dbReference type="InterPro" id="IPR003599">
    <property type="entry name" value="Ig_sub"/>
</dbReference>
<dbReference type="AlphaFoldDB" id="A0A286XNS1"/>
<dbReference type="FunFam" id="2.60.40.10:FF:000370">
    <property type="entry name" value="CMRF35-like molecule 1"/>
    <property type="match status" value="1"/>
</dbReference>
<dbReference type="GO" id="GO:0042802">
    <property type="term" value="F:identical protein binding"/>
    <property type="evidence" value="ECO:0007669"/>
    <property type="project" value="Ensembl"/>
</dbReference>
<dbReference type="GO" id="GO:0002376">
    <property type="term" value="P:immune system process"/>
    <property type="evidence" value="ECO:0007669"/>
    <property type="project" value="UniProtKB-KW"/>
</dbReference>
<dbReference type="CDD" id="cd05716">
    <property type="entry name" value="IgV_pIgR_like"/>
    <property type="match status" value="1"/>
</dbReference>
<comment type="subcellular location">
    <subcellularLocation>
        <location evidence="1">Cell membrane</location>
        <topology evidence="1">Single-pass type I membrane protein</topology>
    </subcellularLocation>
</comment>
<gene>
    <name evidence="11" type="primary">CD300LB</name>
</gene>
<evidence type="ECO:0000313" key="11">
    <source>
        <dbReference type="Ensembl" id="ENSCPOP00000027136.1"/>
    </source>
</evidence>
<dbReference type="GeneTree" id="ENSGT00940000162729"/>
<reference evidence="12" key="1">
    <citation type="journal article" date="2011" name="Nature">
        <title>A high-resolution map of human evolutionary constraint using 29 mammals.</title>
        <authorList>
            <person name="Lindblad-Toh K."/>
            <person name="Garber M."/>
            <person name="Zuk O."/>
            <person name="Lin M.F."/>
            <person name="Parker B.J."/>
            <person name="Washietl S."/>
            <person name="Kheradpour P."/>
            <person name="Ernst J."/>
            <person name="Jordan G."/>
            <person name="Mauceli E."/>
            <person name="Ward L.D."/>
            <person name="Lowe C.B."/>
            <person name="Holloway A.K."/>
            <person name="Clamp M."/>
            <person name="Gnerre S."/>
            <person name="Alfoldi J."/>
            <person name="Beal K."/>
            <person name="Chang J."/>
            <person name="Clawson H."/>
            <person name="Cuff J."/>
            <person name="Di Palma F."/>
            <person name="Fitzgerald S."/>
            <person name="Flicek P."/>
            <person name="Guttman M."/>
            <person name="Hubisz M.J."/>
            <person name="Jaffe D.B."/>
            <person name="Jungreis I."/>
            <person name="Kent W.J."/>
            <person name="Kostka D."/>
            <person name="Lara M."/>
            <person name="Martins A.L."/>
            <person name="Massingham T."/>
            <person name="Moltke I."/>
            <person name="Raney B.J."/>
            <person name="Rasmussen M.D."/>
            <person name="Robinson J."/>
            <person name="Stark A."/>
            <person name="Vilella A.J."/>
            <person name="Wen J."/>
            <person name="Xie X."/>
            <person name="Zody M.C."/>
            <person name="Baldwin J."/>
            <person name="Bloom T."/>
            <person name="Chin C.W."/>
            <person name="Heiman D."/>
            <person name="Nicol R."/>
            <person name="Nusbaum C."/>
            <person name="Young S."/>
            <person name="Wilkinson J."/>
            <person name="Worley K.C."/>
            <person name="Kovar C.L."/>
            <person name="Muzny D.M."/>
            <person name="Gibbs R.A."/>
            <person name="Cree A."/>
            <person name="Dihn H.H."/>
            <person name="Fowler G."/>
            <person name="Jhangiani S."/>
            <person name="Joshi V."/>
            <person name="Lee S."/>
            <person name="Lewis L.R."/>
            <person name="Nazareth L.V."/>
            <person name="Okwuonu G."/>
            <person name="Santibanez J."/>
            <person name="Warren W.C."/>
            <person name="Mardis E.R."/>
            <person name="Weinstock G.M."/>
            <person name="Wilson R.K."/>
            <person name="Delehaunty K."/>
            <person name="Dooling D."/>
            <person name="Fronik C."/>
            <person name="Fulton L."/>
            <person name="Fulton B."/>
            <person name="Graves T."/>
            <person name="Minx P."/>
            <person name="Sodergren E."/>
            <person name="Birney E."/>
            <person name="Margulies E.H."/>
            <person name="Herrero J."/>
            <person name="Green E.D."/>
            <person name="Haussler D."/>
            <person name="Siepel A."/>
            <person name="Goldman N."/>
            <person name="Pollard K.S."/>
            <person name="Pedersen J.S."/>
            <person name="Lander E.S."/>
            <person name="Kellis M."/>
        </authorList>
    </citation>
    <scope>NUCLEOTIDE SEQUENCE [LARGE SCALE GENOMIC DNA]</scope>
    <source>
        <strain evidence="12">2N</strain>
    </source>
</reference>
<dbReference type="Gene3D" id="2.60.40.10">
    <property type="entry name" value="Immunoglobulins"/>
    <property type="match status" value="1"/>
</dbReference>
<dbReference type="InterPro" id="IPR013783">
    <property type="entry name" value="Ig-like_fold"/>
</dbReference>
<feature type="signal peptide" evidence="9">
    <location>
        <begin position="1"/>
        <end position="17"/>
    </location>
</feature>
<dbReference type="FunCoup" id="A0A286XNS1">
    <property type="interactions" value="604"/>
</dbReference>
<evidence type="ECO:0000256" key="5">
    <source>
        <dbReference type="ARBA" id="ARBA00023136"/>
    </source>
</evidence>
<dbReference type="InterPro" id="IPR013106">
    <property type="entry name" value="Ig_V-set"/>
</dbReference>
<feature type="transmembrane region" description="Helical" evidence="8">
    <location>
        <begin position="155"/>
        <end position="176"/>
    </location>
</feature>
<dbReference type="InterPro" id="IPR007110">
    <property type="entry name" value="Ig-like_dom"/>
</dbReference>
<protein>
    <submittedName>
        <fullName evidence="11">CD300 molecule like family member b</fullName>
    </submittedName>
</protein>
<dbReference type="InterPro" id="IPR036179">
    <property type="entry name" value="Ig-like_dom_sf"/>
</dbReference>
<evidence type="ECO:0000256" key="4">
    <source>
        <dbReference type="ARBA" id="ARBA00022859"/>
    </source>
</evidence>
<evidence type="ECO:0000256" key="2">
    <source>
        <dbReference type="ARBA" id="ARBA00022692"/>
    </source>
</evidence>
<dbReference type="PANTHER" id="PTHR11860:SF103">
    <property type="entry name" value="CMRF35-LIKE MOLECULE 7"/>
    <property type="match status" value="1"/>
</dbReference>
<dbReference type="STRING" id="10141.ENSCPOP00000027136"/>
<dbReference type="Bgee" id="ENSCPOG00000038725">
    <property type="expression patterns" value="Expressed in liver and 5 other cell types or tissues"/>
</dbReference>
<dbReference type="PROSITE" id="PS50835">
    <property type="entry name" value="IG_LIKE"/>
    <property type="match status" value="1"/>
</dbReference>
<dbReference type="InterPro" id="IPR050671">
    <property type="entry name" value="CD300_family_receptors"/>
</dbReference>
<dbReference type="KEGG" id="cpoc:100723898"/>
<feature type="chain" id="PRO_5011442894" evidence="9">
    <location>
        <begin position="18"/>
        <end position="185"/>
    </location>
</feature>
<dbReference type="VEuPathDB" id="HostDB:ENSCPOG00000038725"/>
<evidence type="ECO:0000256" key="6">
    <source>
        <dbReference type="ARBA" id="ARBA00023157"/>
    </source>
</evidence>
<evidence type="ECO:0000256" key="1">
    <source>
        <dbReference type="ARBA" id="ARBA00004251"/>
    </source>
</evidence>
<organism evidence="11 12">
    <name type="scientific">Cavia porcellus</name>
    <name type="common">Guinea pig</name>
    <dbReference type="NCBI Taxonomy" id="10141"/>
    <lineage>
        <taxon>Eukaryota</taxon>
        <taxon>Metazoa</taxon>
        <taxon>Chordata</taxon>
        <taxon>Craniata</taxon>
        <taxon>Vertebrata</taxon>
        <taxon>Euteleostomi</taxon>
        <taxon>Mammalia</taxon>
        <taxon>Eutheria</taxon>
        <taxon>Euarchontoglires</taxon>
        <taxon>Glires</taxon>
        <taxon>Rodentia</taxon>
        <taxon>Hystricomorpha</taxon>
        <taxon>Caviidae</taxon>
        <taxon>Cavia</taxon>
    </lineage>
</organism>
<reference evidence="11" key="3">
    <citation type="submission" date="2025-09" db="UniProtKB">
        <authorList>
            <consortium name="Ensembl"/>
        </authorList>
    </citation>
    <scope>IDENTIFICATION</scope>
    <source>
        <strain evidence="11">2N</strain>
    </source>
</reference>
<proteinExistence type="predicted"/>
<dbReference type="PANTHER" id="PTHR11860">
    <property type="entry name" value="POLYMERIC-IMMUNOGLOBULIN RECEPTOR"/>
    <property type="match status" value="1"/>
</dbReference>
<dbReference type="GeneID" id="100723898"/>
<keyword evidence="12" id="KW-1185">Reference proteome</keyword>
<feature type="domain" description="Ig-like" evidence="10">
    <location>
        <begin position="13"/>
        <end position="122"/>
    </location>
</feature>
<dbReference type="OrthoDB" id="8920197at2759"/>
<keyword evidence="8" id="KW-1133">Transmembrane helix</keyword>
<sequence length="185" mass="20722">MRLTWALLLLSLPGCFSLRGPASVRGSEGGSVTVQCHYSSRWKTYNKWWCRGRRRRVCSVLVKTRGSEQEEKSGRVSIRDNQTYWSFKVTMEGLRQDDAGTYWCGIERSFTDPGVPVKLIIDPAGMVNLTSKPLDGPSDESSFGVSFGSHSRTHYLLLAFVKVPILLIVAGAVLWLKGLQRVPQE</sequence>
<dbReference type="EMBL" id="AAKN02047292">
    <property type="status" value="NOT_ANNOTATED_CDS"/>
    <property type="molecule type" value="Genomic_DNA"/>
</dbReference>
<evidence type="ECO:0000256" key="9">
    <source>
        <dbReference type="SAM" id="SignalP"/>
    </source>
</evidence>
<dbReference type="SMART" id="SM00409">
    <property type="entry name" value="IG"/>
    <property type="match status" value="1"/>
</dbReference>
<evidence type="ECO:0000256" key="7">
    <source>
        <dbReference type="ARBA" id="ARBA00023170"/>
    </source>
</evidence>
<keyword evidence="3 9" id="KW-0732">Signal</keyword>
<dbReference type="Pfam" id="PF07686">
    <property type="entry name" value="V-set"/>
    <property type="match status" value="1"/>
</dbReference>
<dbReference type="OMA" id="EPGDQPI"/>
<keyword evidence="5 8" id="KW-0472">Membrane</keyword>